<dbReference type="Pfam" id="PF06527">
    <property type="entry name" value="TniQ"/>
    <property type="match status" value="1"/>
</dbReference>
<organism evidence="2 3">
    <name type="scientific">Polynucleobacter asymbioticus</name>
    <dbReference type="NCBI Taxonomy" id="576611"/>
    <lineage>
        <taxon>Bacteria</taxon>
        <taxon>Pseudomonadati</taxon>
        <taxon>Pseudomonadota</taxon>
        <taxon>Betaproteobacteria</taxon>
        <taxon>Burkholderiales</taxon>
        <taxon>Burkholderiaceae</taxon>
        <taxon>Polynucleobacter</taxon>
    </lineage>
</organism>
<evidence type="ECO:0000313" key="2">
    <source>
        <dbReference type="EMBL" id="APC01957.1"/>
    </source>
</evidence>
<reference evidence="2" key="1">
    <citation type="journal article" date="2017" name="Appl. Environ. Microbiol.">
        <title>Microdiversification of a pelagic Polynucleobacter species is mainly driven by acquisition of genomic islands from a partially interspecific gene pool.</title>
        <authorList>
            <person name="Hoetzinger M."/>
            <person name="Hahn M.W."/>
            <person name="Jezberova J."/>
            <person name="Schmidt J."/>
            <person name="Koll U."/>
        </authorList>
    </citation>
    <scope>NUCLEOTIDE SEQUENCE</scope>
    <source>
        <strain evidence="2">MWH-RechtKol4</strain>
    </source>
</reference>
<evidence type="ECO:0000259" key="1">
    <source>
        <dbReference type="Pfam" id="PF06527"/>
    </source>
</evidence>
<dbReference type="InterPro" id="IPR009492">
    <property type="entry name" value="TniQ"/>
</dbReference>
<feature type="domain" description="TniQ" evidence="1">
    <location>
        <begin position="7"/>
        <end position="133"/>
    </location>
</feature>
<dbReference type="RefSeq" id="WP_071539720.1">
    <property type="nucleotide sequence ID" value="NZ_CP015016.1"/>
</dbReference>
<dbReference type="EMBL" id="CP015017">
    <property type="protein sequence ID" value="APC01957.1"/>
    <property type="molecule type" value="Genomic_DNA"/>
</dbReference>
<proteinExistence type="predicted"/>
<dbReference type="Proteomes" id="UP000182060">
    <property type="component" value="Chromosome"/>
</dbReference>
<protein>
    <recommendedName>
        <fullName evidence="1">TniQ domain-containing protein</fullName>
    </recommendedName>
</protein>
<sequence length="336" mass="38133">MDRLFHRVQPHPGEDGYGFLIRVVHANYLKGGPANLIELICEDSKEIRMQDIPRIANYCLNSVAELSQLSGIEVSRTGGEYVWQINGELITKSAFLASRYSKVCPKCLGESNYLRGSWSLTFYTACPTHKTSLIDSCGGCGKRLKWNRRFIEYCGCGHPLKESQSHTASPSSIFIASLIEHRFNQETSPTRGLLADREIDRLTNLSLDGLCKTLWFLGHCIFNLGNYGPGHGRKILTIDEADQMINQAIELLHQWPHNLGNRLSKLSTRQPSNSGASLIERLFGPAQSYLQSEITTDELFYVRTAYEQHIRKVWRQFDTRNQSTLSTRQMVLDSSW</sequence>
<evidence type="ECO:0000313" key="3">
    <source>
        <dbReference type="Proteomes" id="UP000182060"/>
    </source>
</evidence>
<accession>A0AAC9IVF7</accession>
<dbReference type="AlphaFoldDB" id="A0AAC9IVF7"/>
<name>A0AAC9IVF7_9BURK</name>
<gene>
    <name evidence="2" type="ORF">AOC25_10185</name>
</gene>